<keyword evidence="4 5" id="KW-0408">Iron</keyword>
<comment type="cofactor">
    <cofactor evidence="5">
        <name>Fe(2+)</name>
        <dbReference type="ChEBI" id="CHEBI:29033"/>
    </cofactor>
    <text evidence="5">Binds 1 Fe(2+) ion per subunit.</text>
</comment>
<evidence type="ECO:0000313" key="7">
    <source>
        <dbReference type="EMBL" id="PMC62300.1"/>
    </source>
</evidence>
<dbReference type="Gene3D" id="2.60.120.590">
    <property type="entry name" value="Alpha-ketoglutarate-dependent dioxygenase AlkB-like"/>
    <property type="match status" value="1"/>
</dbReference>
<evidence type="ECO:0000256" key="1">
    <source>
        <dbReference type="ARBA" id="ARBA00022723"/>
    </source>
</evidence>
<dbReference type="InterPro" id="IPR037151">
    <property type="entry name" value="AlkB-like_sf"/>
</dbReference>
<accession>A0A2N6SZ21</accession>
<evidence type="ECO:0000256" key="4">
    <source>
        <dbReference type="ARBA" id="ARBA00023004"/>
    </source>
</evidence>
<sequence>MPTLFDAHPDPRPDAVIAPGAVWLPGFLDLRQQAWLADRFREWAAGPVPARAAAIHGKPMSVRTVCLGWHWRPYEYTRTAIDVNGNPVLPFPDWMVRLGRSAVEAAATVEEAAAGATLLRGTAADGGGAGPSSSGNPGPAQSYTPDAALANWYDAEARMGMHQDRDEVSRAPVVSLSIGDACTFRFGNPDNRNRPYRDVVLESGDAFVFGGASRLAYHGVTAVHAGTAPAGCGLGAGRINITLRETGLG</sequence>
<dbReference type="SUPFAM" id="SSF51197">
    <property type="entry name" value="Clavaminate synthase-like"/>
    <property type="match status" value="1"/>
</dbReference>
<keyword evidence="1 5" id="KW-0479">Metal-binding</keyword>
<gene>
    <name evidence="7" type="ORF">CJ204_06185</name>
</gene>
<protein>
    <submittedName>
        <fullName evidence="7">Alpha-ketoglutarate-dependent dioxygenase AlkB</fullName>
    </submittedName>
</protein>
<evidence type="ECO:0000313" key="8">
    <source>
        <dbReference type="Proteomes" id="UP000235363"/>
    </source>
</evidence>
<dbReference type="STRING" id="1725.WU86_07290"/>
<dbReference type="InterPro" id="IPR005123">
    <property type="entry name" value="Oxoglu/Fe-dep_dioxygenase_dom"/>
</dbReference>
<proteinExistence type="predicted"/>
<feature type="binding site" evidence="5">
    <location>
        <position position="164"/>
    </location>
    <ligand>
        <name>Fe cation</name>
        <dbReference type="ChEBI" id="CHEBI:24875"/>
        <note>catalytic</note>
    </ligand>
</feature>
<dbReference type="GO" id="GO:0008198">
    <property type="term" value="F:ferrous iron binding"/>
    <property type="evidence" value="ECO:0007669"/>
    <property type="project" value="TreeGrafter"/>
</dbReference>
<dbReference type="PROSITE" id="PS51471">
    <property type="entry name" value="FE2OG_OXY"/>
    <property type="match status" value="1"/>
</dbReference>
<evidence type="ECO:0000259" key="6">
    <source>
        <dbReference type="PROSITE" id="PS51471"/>
    </source>
</evidence>
<evidence type="ECO:0000256" key="2">
    <source>
        <dbReference type="ARBA" id="ARBA00022964"/>
    </source>
</evidence>
<feature type="binding site" evidence="5">
    <location>
        <position position="162"/>
    </location>
    <ligand>
        <name>Fe cation</name>
        <dbReference type="ChEBI" id="CHEBI:24875"/>
        <note>catalytic</note>
    </ligand>
</feature>
<dbReference type="Proteomes" id="UP000235363">
    <property type="component" value="Unassembled WGS sequence"/>
</dbReference>
<dbReference type="PANTHER" id="PTHR16557">
    <property type="entry name" value="ALKYLATED DNA REPAIR PROTEIN ALKB-RELATED"/>
    <property type="match status" value="1"/>
</dbReference>
<name>A0A2N6SZ21_9CORY</name>
<keyword evidence="3" id="KW-0560">Oxidoreductase</keyword>
<dbReference type="EMBL" id="PNHF01000012">
    <property type="protein sequence ID" value="PMC62300.1"/>
    <property type="molecule type" value="Genomic_DNA"/>
</dbReference>
<dbReference type="GO" id="GO:0035515">
    <property type="term" value="F:oxidative RNA demethylase activity"/>
    <property type="evidence" value="ECO:0007669"/>
    <property type="project" value="TreeGrafter"/>
</dbReference>
<dbReference type="GO" id="GO:0035516">
    <property type="term" value="F:broad specificity oxidative DNA demethylase activity"/>
    <property type="evidence" value="ECO:0007669"/>
    <property type="project" value="TreeGrafter"/>
</dbReference>
<evidence type="ECO:0000256" key="3">
    <source>
        <dbReference type="ARBA" id="ARBA00023002"/>
    </source>
</evidence>
<keyword evidence="2 7" id="KW-0223">Dioxygenase</keyword>
<dbReference type="AlphaFoldDB" id="A0A2N6SZ21"/>
<evidence type="ECO:0000256" key="5">
    <source>
        <dbReference type="PIRSR" id="PIRSR604574-2"/>
    </source>
</evidence>
<organism evidence="7 8">
    <name type="scientific">Corynebacterium xerosis</name>
    <dbReference type="NCBI Taxonomy" id="1725"/>
    <lineage>
        <taxon>Bacteria</taxon>
        <taxon>Bacillati</taxon>
        <taxon>Actinomycetota</taxon>
        <taxon>Actinomycetes</taxon>
        <taxon>Mycobacteriales</taxon>
        <taxon>Corynebacteriaceae</taxon>
        <taxon>Corynebacterium</taxon>
    </lineage>
</organism>
<dbReference type="InterPro" id="IPR004574">
    <property type="entry name" value="Alkb"/>
</dbReference>
<dbReference type="PANTHER" id="PTHR16557:SF2">
    <property type="entry name" value="NUCLEIC ACID DIOXYGENASE ALKBH1"/>
    <property type="match status" value="1"/>
</dbReference>
<feature type="binding site" evidence="5">
    <location>
        <position position="218"/>
    </location>
    <ligand>
        <name>Fe cation</name>
        <dbReference type="ChEBI" id="CHEBI:24875"/>
        <note>catalytic</note>
    </ligand>
</feature>
<dbReference type="Pfam" id="PF13532">
    <property type="entry name" value="2OG-FeII_Oxy_2"/>
    <property type="match status" value="1"/>
</dbReference>
<comment type="caution">
    <text evidence="7">The sequence shown here is derived from an EMBL/GenBank/DDBJ whole genome shotgun (WGS) entry which is preliminary data.</text>
</comment>
<dbReference type="RefSeq" id="WP_102212720.1">
    <property type="nucleotide sequence ID" value="NZ_PNHF01000012.1"/>
</dbReference>
<dbReference type="GO" id="GO:0035513">
    <property type="term" value="P:oxidative RNA demethylation"/>
    <property type="evidence" value="ECO:0007669"/>
    <property type="project" value="TreeGrafter"/>
</dbReference>
<reference evidence="7 8" key="1">
    <citation type="submission" date="2017-09" db="EMBL/GenBank/DDBJ databases">
        <title>Bacterial strain isolated from the female urinary microbiota.</title>
        <authorList>
            <person name="Thomas-White K."/>
            <person name="Kumar N."/>
            <person name="Forster S."/>
            <person name="Putonti C."/>
            <person name="Lawley T."/>
            <person name="Wolfe A.J."/>
        </authorList>
    </citation>
    <scope>NUCLEOTIDE SEQUENCE [LARGE SCALE GENOMIC DNA]</scope>
    <source>
        <strain evidence="7 8">UMB0908</strain>
    </source>
</reference>
<dbReference type="GO" id="GO:0005737">
    <property type="term" value="C:cytoplasm"/>
    <property type="evidence" value="ECO:0007669"/>
    <property type="project" value="TreeGrafter"/>
</dbReference>
<dbReference type="InterPro" id="IPR027450">
    <property type="entry name" value="AlkB-like"/>
</dbReference>
<feature type="domain" description="Fe2OG dioxygenase" evidence="6">
    <location>
        <begin position="144"/>
        <end position="247"/>
    </location>
</feature>